<accession>A0AAN7AZT1</accession>
<evidence type="ECO:0000256" key="2">
    <source>
        <dbReference type="ARBA" id="ARBA00022737"/>
    </source>
</evidence>
<comment type="caution">
    <text evidence="8">The sequence shown here is derived from an EMBL/GenBank/DDBJ whole genome shotgun (WGS) entry which is preliminary data.</text>
</comment>
<dbReference type="PROSITE" id="PS50157">
    <property type="entry name" value="ZINC_FINGER_C2H2_2"/>
    <property type="match status" value="1"/>
</dbReference>
<keyword evidence="4" id="KW-0862">Zinc</keyword>
<reference evidence="8" key="1">
    <citation type="journal article" date="2023" name="Mol. Phylogenet. Evol.">
        <title>Genome-scale phylogeny and comparative genomics of the fungal order Sordariales.</title>
        <authorList>
            <person name="Hensen N."/>
            <person name="Bonometti L."/>
            <person name="Westerberg I."/>
            <person name="Brannstrom I.O."/>
            <person name="Guillou S."/>
            <person name="Cros-Aarteil S."/>
            <person name="Calhoun S."/>
            <person name="Haridas S."/>
            <person name="Kuo A."/>
            <person name="Mondo S."/>
            <person name="Pangilinan J."/>
            <person name="Riley R."/>
            <person name="LaButti K."/>
            <person name="Andreopoulos B."/>
            <person name="Lipzen A."/>
            <person name="Chen C."/>
            <person name="Yan M."/>
            <person name="Daum C."/>
            <person name="Ng V."/>
            <person name="Clum A."/>
            <person name="Steindorff A."/>
            <person name="Ohm R.A."/>
            <person name="Martin F."/>
            <person name="Silar P."/>
            <person name="Natvig D.O."/>
            <person name="Lalanne C."/>
            <person name="Gautier V."/>
            <person name="Ament-Velasquez S.L."/>
            <person name="Kruys A."/>
            <person name="Hutchinson M.I."/>
            <person name="Powell A.J."/>
            <person name="Barry K."/>
            <person name="Miller A.N."/>
            <person name="Grigoriev I.V."/>
            <person name="Debuchy R."/>
            <person name="Gladieux P."/>
            <person name="Hiltunen Thoren M."/>
            <person name="Johannesson H."/>
        </authorList>
    </citation>
    <scope>NUCLEOTIDE SEQUENCE</scope>
    <source>
        <strain evidence="8">CBS 315.58</strain>
    </source>
</reference>
<sequence length="392" mass="44023">MSSSNQADNMAKSKFVCKTCLASFDDEQAMIKHWQTEFAEGNRHYHCVMCMQEFRTLGGAETHRKQMHPIDQKLVCPGCKVNFTRLGGFIDHIEKNLCQTISNEKFHDQREKALSFARKLQMLPGGADFGTAAFTAGSTKSGGPSDYTQWLSATKEQTTGGTLSSVRPLVTTGHKPDPVSFQMLSLEQKDDLLTGPGSDHPEQQSDIGDMKVLFPSYEPPARNSVGDKTAAPARPTPVQAQGWREPQKRPTYDRHDPRNPSWDPKEYWNQWTRKYKCPRDKCAKAFPTSNGLRNHILNHSRTEFRVQCPVCSKWFDTNAALAQHAESEGSWCKIRESDEYGHFLGQFTAGMVDTKIGEEGVNVYTVSAQADKTFGDKKEDKKANEDDDGWGQ</sequence>
<dbReference type="GO" id="GO:0005634">
    <property type="term" value="C:nucleus"/>
    <property type="evidence" value="ECO:0007669"/>
    <property type="project" value="TreeGrafter"/>
</dbReference>
<protein>
    <recommendedName>
        <fullName evidence="7">C2H2-type domain-containing protein</fullName>
    </recommendedName>
</protein>
<dbReference type="Proteomes" id="UP001303160">
    <property type="component" value="Unassembled WGS sequence"/>
</dbReference>
<feature type="region of interest" description="Disordered" evidence="6">
    <location>
        <begin position="155"/>
        <end position="178"/>
    </location>
</feature>
<name>A0AAN7AZT1_9PEZI</name>
<dbReference type="PROSITE" id="PS00028">
    <property type="entry name" value="ZINC_FINGER_C2H2_1"/>
    <property type="match status" value="2"/>
</dbReference>
<reference evidence="8" key="2">
    <citation type="submission" date="2023-05" db="EMBL/GenBank/DDBJ databases">
        <authorList>
            <consortium name="Lawrence Berkeley National Laboratory"/>
            <person name="Steindorff A."/>
            <person name="Hensen N."/>
            <person name="Bonometti L."/>
            <person name="Westerberg I."/>
            <person name="Brannstrom I.O."/>
            <person name="Guillou S."/>
            <person name="Cros-Aarteil S."/>
            <person name="Calhoun S."/>
            <person name="Haridas S."/>
            <person name="Kuo A."/>
            <person name="Mondo S."/>
            <person name="Pangilinan J."/>
            <person name="Riley R."/>
            <person name="Labutti K."/>
            <person name="Andreopoulos B."/>
            <person name="Lipzen A."/>
            <person name="Chen C."/>
            <person name="Yanf M."/>
            <person name="Daum C."/>
            <person name="Ng V."/>
            <person name="Clum A."/>
            <person name="Ohm R."/>
            <person name="Martin F."/>
            <person name="Silar P."/>
            <person name="Natvig D."/>
            <person name="Lalanne C."/>
            <person name="Gautier V."/>
            <person name="Ament-Velasquez S.L."/>
            <person name="Kruys A."/>
            <person name="Hutchinson M.I."/>
            <person name="Powell A.J."/>
            <person name="Barry K."/>
            <person name="Miller A.N."/>
            <person name="Grigoriev I.V."/>
            <person name="Debuchy R."/>
            <person name="Gladieux P."/>
            <person name="Thoren M.H."/>
            <person name="Johannesson H."/>
        </authorList>
    </citation>
    <scope>NUCLEOTIDE SEQUENCE</scope>
    <source>
        <strain evidence="8">CBS 315.58</strain>
    </source>
</reference>
<proteinExistence type="predicted"/>
<keyword evidence="9" id="KW-1185">Reference proteome</keyword>
<feature type="domain" description="C2H2-type" evidence="7">
    <location>
        <begin position="275"/>
        <end position="304"/>
    </location>
</feature>
<dbReference type="InterPro" id="IPR036236">
    <property type="entry name" value="Znf_C2H2_sf"/>
</dbReference>
<feature type="compositionally biased region" description="Polar residues" evidence="6">
    <location>
        <begin position="155"/>
        <end position="165"/>
    </location>
</feature>
<dbReference type="GO" id="GO:0000981">
    <property type="term" value="F:DNA-binding transcription factor activity, RNA polymerase II-specific"/>
    <property type="evidence" value="ECO:0007669"/>
    <property type="project" value="TreeGrafter"/>
</dbReference>
<feature type="compositionally biased region" description="Basic and acidic residues" evidence="6">
    <location>
        <begin position="245"/>
        <end position="261"/>
    </location>
</feature>
<evidence type="ECO:0000259" key="7">
    <source>
        <dbReference type="PROSITE" id="PS50157"/>
    </source>
</evidence>
<evidence type="ECO:0000256" key="1">
    <source>
        <dbReference type="ARBA" id="ARBA00022723"/>
    </source>
</evidence>
<keyword evidence="2" id="KW-0677">Repeat</keyword>
<dbReference type="EMBL" id="MU863890">
    <property type="protein sequence ID" value="KAK4203245.1"/>
    <property type="molecule type" value="Genomic_DNA"/>
</dbReference>
<evidence type="ECO:0000313" key="9">
    <source>
        <dbReference type="Proteomes" id="UP001303160"/>
    </source>
</evidence>
<evidence type="ECO:0000313" key="8">
    <source>
        <dbReference type="EMBL" id="KAK4203245.1"/>
    </source>
</evidence>
<dbReference type="PANTHER" id="PTHR24409">
    <property type="entry name" value="ZINC FINGER PROTEIN 142"/>
    <property type="match status" value="1"/>
</dbReference>
<dbReference type="InterPro" id="IPR013087">
    <property type="entry name" value="Znf_C2H2_type"/>
</dbReference>
<keyword evidence="1" id="KW-0479">Metal-binding</keyword>
<dbReference type="GO" id="GO:0000977">
    <property type="term" value="F:RNA polymerase II transcription regulatory region sequence-specific DNA binding"/>
    <property type="evidence" value="ECO:0007669"/>
    <property type="project" value="TreeGrafter"/>
</dbReference>
<dbReference type="PANTHER" id="PTHR24409:SF295">
    <property type="entry name" value="AZ2-RELATED"/>
    <property type="match status" value="1"/>
</dbReference>
<gene>
    <name evidence="8" type="ORF">QBC40DRAFT_346345</name>
</gene>
<dbReference type="Pfam" id="PF00096">
    <property type="entry name" value="zf-C2H2"/>
    <property type="match status" value="1"/>
</dbReference>
<evidence type="ECO:0000256" key="4">
    <source>
        <dbReference type="ARBA" id="ARBA00022833"/>
    </source>
</evidence>
<feature type="region of interest" description="Disordered" evidence="6">
    <location>
        <begin position="222"/>
        <end position="261"/>
    </location>
</feature>
<dbReference type="SUPFAM" id="SSF57667">
    <property type="entry name" value="beta-beta-alpha zinc fingers"/>
    <property type="match status" value="1"/>
</dbReference>
<keyword evidence="3 5" id="KW-0863">Zinc-finger</keyword>
<evidence type="ECO:0000256" key="6">
    <source>
        <dbReference type="SAM" id="MobiDB-lite"/>
    </source>
</evidence>
<dbReference type="AlphaFoldDB" id="A0AAN7AZT1"/>
<organism evidence="8 9">
    <name type="scientific">Triangularia verruculosa</name>
    <dbReference type="NCBI Taxonomy" id="2587418"/>
    <lineage>
        <taxon>Eukaryota</taxon>
        <taxon>Fungi</taxon>
        <taxon>Dikarya</taxon>
        <taxon>Ascomycota</taxon>
        <taxon>Pezizomycotina</taxon>
        <taxon>Sordariomycetes</taxon>
        <taxon>Sordariomycetidae</taxon>
        <taxon>Sordariales</taxon>
        <taxon>Podosporaceae</taxon>
        <taxon>Triangularia</taxon>
    </lineage>
</organism>
<evidence type="ECO:0000256" key="5">
    <source>
        <dbReference type="PROSITE-ProRule" id="PRU00042"/>
    </source>
</evidence>
<evidence type="ECO:0000256" key="3">
    <source>
        <dbReference type="ARBA" id="ARBA00022771"/>
    </source>
</evidence>
<dbReference type="SMART" id="SM00355">
    <property type="entry name" value="ZnF_C2H2"/>
    <property type="match status" value="5"/>
</dbReference>
<dbReference type="Gene3D" id="3.30.160.60">
    <property type="entry name" value="Classic Zinc Finger"/>
    <property type="match status" value="2"/>
</dbReference>
<dbReference type="GO" id="GO:0008270">
    <property type="term" value="F:zinc ion binding"/>
    <property type="evidence" value="ECO:0007669"/>
    <property type="project" value="UniProtKB-KW"/>
</dbReference>